<feature type="domain" description="Phosphatidylinositol transfer protein N-terminal" evidence="2">
    <location>
        <begin position="1"/>
        <end position="259"/>
    </location>
</feature>
<evidence type="ECO:0000313" key="3">
    <source>
        <dbReference type="EMBL" id="KAF8568202.1"/>
    </source>
</evidence>
<dbReference type="GO" id="GO:0005737">
    <property type="term" value="C:cytoplasm"/>
    <property type="evidence" value="ECO:0007669"/>
    <property type="project" value="TreeGrafter"/>
</dbReference>
<dbReference type="GO" id="GO:0031210">
    <property type="term" value="F:phosphatidylcholine binding"/>
    <property type="evidence" value="ECO:0007669"/>
    <property type="project" value="TreeGrafter"/>
</dbReference>
<feature type="domain" description="Phosphatidylinositol transfer protein N-terminal" evidence="2">
    <location>
        <begin position="274"/>
        <end position="310"/>
    </location>
</feature>
<dbReference type="Gene3D" id="3.30.530.20">
    <property type="match status" value="2"/>
</dbReference>
<sequence length="329" mass="38558">MLITEFRIILPMTVEEYRVAQLYAVAEASKRETGGGDGVEILVNEPFSTEVYPPDPPLLDGDPRYQTGQYTRKLYHLAHKVPSIVRQVAPTKSLILPEVAWNAYPYCRTVLTNDYFTTSFCIKIESLHSSDINLTNAHQLSPEELESRKLVDIDIGDISPSDKDYNPDEDPTTFKSQKTGRGPLKPGWWLSGYSGPIMCAYKLVRCLCKIPLLQQRLESMIQRQEYRLFANFHRQVFCWMDRWYGLTLEDIRRLEEETKRELEVQRIHGSARGHQERRLFANFHRQVFCWMDRWYGMTIEDVRRLEEETKHKLEMQRLHESARGHVSTE</sequence>
<dbReference type="Proteomes" id="UP000699462">
    <property type="component" value="Unassembled WGS sequence"/>
</dbReference>
<protein>
    <recommendedName>
        <fullName evidence="2">Phosphatidylinositol transfer protein N-terminal domain-containing protein</fullName>
    </recommendedName>
</protein>
<dbReference type="SUPFAM" id="SSF55961">
    <property type="entry name" value="Bet v1-like"/>
    <property type="match status" value="2"/>
</dbReference>
<dbReference type="PRINTS" id="PR00391">
    <property type="entry name" value="PITRANSFER"/>
</dbReference>
<dbReference type="GO" id="GO:0008525">
    <property type="term" value="F:phosphatidylcholine transporter activity"/>
    <property type="evidence" value="ECO:0007669"/>
    <property type="project" value="TreeGrafter"/>
</dbReference>
<dbReference type="FunFam" id="3.30.530.20:FF:000028">
    <property type="entry name" value="Phosphatidylinositol transfer protein 5"/>
    <property type="match status" value="1"/>
</dbReference>
<dbReference type="AlphaFoldDB" id="A0A8T0DLR2"/>
<keyword evidence="4" id="KW-1185">Reference proteome</keyword>
<dbReference type="GO" id="GO:0071944">
    <property type="term" value="C:cell periphery"/>
    <property type="evidence" value="ECO:0007669"/>
    <property type="project" value="UniProtKB-ARBA"/>
</dbReference>
<dbReference type="PANTHER" id="PTHR10658:SF11">
    <property type="entry name" value="VIBRATOR, ISOFORM B"/>
    <property type="match status" value="1"/>
</dbReference>
<proteinExistence type="predicted"/>
<gene>
    <name evidence="3" type="ORF">P879_07413</name>
</gene>
<evidence type="ECO:0000256" key="1">
    <source>
        <dbReference type="SAM" id="MobiDB-lite"/>
    </source>
</evidence>
<evidence type="ECO:0000313" key="4">
    <source>
        <dbReference type="Proteomes" id="UP000699462"/>
    </source>
</evidence>
<dbReference type="EMBL" id="JTDF01003023">
    <property type="protein sequence ID" value="KAF8568202.1"/>
    <property type="molecule type" value="Genomic_DNA"/>
</dbReference>
<comment type="caution">
    <text evidence="3">The sequence shown here is derived from an EMBL/GenBank/DDBJ whole genome shotgun (WGS) entry which is preliminary data.</text>
</comment>
<dbReference type="Pfam" id="PF02121">
    <property type="entry name" value="IP_trans"/>
    <property type="match status" value="2"/>
</dbReference>
<reference evidence="3 4" key="1">
    <citation type="submission" date="2019-07" db="EMBL/GenBank/DDBJ databases">
        <title>Annotation for the trematode Paragonimus westermani.</title>
        <authorList>
            <person name="Choi Y.-J."/>
        </authorList>
    </citation>
    <scope>NUCLEOTIDE SEQUENCE [LARGE SCALE GENOMIC DNA]</scope>
    <source>
        <strain evidence="3">180907_Pwestermani</strain>
    </source>
</reference>
<dbReference type="OrthoDB" id="18453at2759"/>
<feature type="region of interest" description="Disordered" evidence="1">
    <location>
        <begin position="159"/>
        <end position="180"/>
    </location>
</feature>
<evidence type="ECO:0000259" key="2">
    <source>
        <dbReference type="Pfam" id="PF02121"/>
    </source>
</evidence>
<dbReference type="InterPro" id="IPR023393">
    <property type="entry name" value="START-like_dom_sf"/>
</dbReference>
<dbReference type="PANTHER" id="PTHR10658">
    <property type="entry name" value="PHOSPHATIDYLINOSITOL TRANSFER PROTEIN"/>
    <property type="match status" value="1"/>
</dbReference>
<dbReference type="GO" id="GO:0035091">
    <property type="term" value="F:phosphatidylinositol binding"/>
    <property type="evidence" value="ECO:0007669"/>
    <property type="project" value="TreeGrafter"/>
</dbReference>
<dbReference type="InterPro" id="IPR055261">
    <property type="entry name" value="PI_transfer_N"/>
</dbReference>
<name>A0A8T0DLR2_9TREM</name>
<organism evidence="3 4">
    <name type="scientific">Paragonimus westermani</name>
    <dbReference type="NCBI Taxonomy" id="34504"/>
    <lineage>
        <taxon>Eukaryota</taxon>
        <taxon>Metazoa</taxon>
        <taxon>Spiralia</taxon>
        <taxon>Lophotrochozoa</taxon>
        <taxon>Platyhelminthes</taxon>
        <taxon>Trematoda</taxon>
        <taxon>Digenea</taxon>
        <taxon>Plagiorchiida</taxon>
        <taxon>Troglotremata</taxon>
        <taxon>Troglotrematidae</taxon>
        <taxon>Paragonimus</taxon>
    </lineage>
</organism>
<dbReference type="GO" id="GO:0008526">
    <property type="term" value="F:phosphatidylinositol transfer activity"/>
    <property type="evidence" value="ECO:0007669"/>
    <property type="project" value="TreeGrafter"/>
</dbReference>
<dbReference type="InterPro" id="IPR001666">
    <property type="entry name" value="PI_transfer"/>
</dbReference>
<accession>A0A8T0DLR2</accession>